<protein>
    <submittedName>
        <fullName evidence="1">Uncharacterized protein</fullName>
    </submittedName>
</protein>
<reference evidence="1 2" key="1">
    <citation type="submission" date="2023-11" db="EMBL/GenBank/DDBJ databases">
        <title>Dfirmibasis_genome.</title>
        <authorList>
            <person name="Edelbroek B."/>
            <person name="Kjellin J."/>
            <person name="Jerlstrom-Hultqvist J."/>
            <person name="Soderbom F."/>
        </authorList>
    </citation>
    <scope>NUCLEOTIDE SEQUENCE [LARGE SCALE GENOMIC DNA]</scope>
    <source>
        <strain evidence="1 2">TNS-C-14</strain>
    </source>
</reference>
<keyword evidence="2" id="KW-1185">Reference proteome</keyword>
<comment type="caution">
    <text evidence="1">The sequence shown here is derived from an EMBL/GenBank/DDBJ whole genome shotgun (WGS) entry which is preliminary data.</text>
</comment>
<gene>
    <name evidence="1" type="ORF">RB653_009956</name>
</gene>
<accession>A0AAN7TTA3</accession>
<sequence>MYSKQIIQNESVWKLPTIQDSHTHTGSAHL</sequence>
<proteinExistence type="predicted"/>
<name>A0AAN7TTA3_9MYCE</name>
<evidence type="ECO:0000313" key="1">
    <source>
        <dbReference type="EMBL" id="KAK5574703.1"/>
    </source>
</evidence>
<dbReference type="AlphaFoldDB" id="A0AAN7TTA3"/>
<dbReference type="EMBL" id="JAVFKY010000006">
    <property type="protein sequence ID" value="KAK5574703.1"/>
    <property type="molecule type" value="Genomic_DNA"/>
</dbReference>
<organism evidence="1 2">
    <name type="scientific">Dictyostelium firmibasis</name>
    <dbReference type="NCBI Taxonomy" id="79012"/>
    <lineage>
        <taxon>Eukaryota</taxon>
        <taxon>Amoebozoa</taxon>
        <taxon>Evosea</taxon>
        <taxon>Eumycetozoa</taxon>
        <taxon>Dictyostelia</taxon>
        <taxon>Dictyosteliales</taxon>
        <taxon>Dictyosteliaceae</taxon>
        <taxon>Dictyostelium</taxon>
    </lineage>
</organism>
<dbReference type="Proteomes" id="UP001344447">
    <property type="component" value="Unassembled WGS sequence"/>
</dbReference>
<evidence type="ECO:0000313" key="2">
    <source>
        <dbReference type="Proteomes" id="UP001344447"/>
    </source>
</evidence>